<accession>S3CRE2</accession>
<gene>
    <name evidence="2" type="ORF">F503_06954</name>
</gene>
<feature type="compositionally biased region" description="Low complexity" evidence="1">
    <location>
        <begin position="132"/>
        <end position="141"/>
    </location>
</feature>
<evidence type="ECO:0000313" key="2">
    <source>
        <dbReference type="EMBL" id="EPE09178.1"/>
    </source>
</evidence>
<protein>
    <submittedName>
        <fullName evidence="2">Uncharacterized protein</fullName>
    </submittedName>
</protein>
<sequence>MITFSKILGLLRSRLRSKHQKRSSFHSVRTHKRSTFHSFSSSRASSLPSSLAVSPLPGRPLDVVIHNLHADAWGTARAARPIATETLLAHMLAVVARRHIHLHSVAATAFSITLVIDDALDMMAADEGTASAASAGTQASTYSNTPSEKSGSTAANKLTDTPKQGFRSLVSELVNAVDGVDLREKDFICEENRRNRILGQRRRHEW</sequence>
<evidence type="ECO:0000256" key="1">
    <source>
        <dbReference type="SAM" id="MobiDB-lite"/>
    </source>
</evidence>
<reference evidence="2 3" key="1">
    <citation type="journal article" date="2013" name="BMC Genomics">
        <title>The genome and transcriptome of the pine saprophyte Ophiostoma piceae, and a comparison with the bark beetle-associated pine pathogen Grosmannia clavigera.</title>
        <authorList>
            <person name="Haridas S."/>
            <person name="Wang Y."/>
            <person name="Lim L."/>
            <person name="Massoumi Alamouti S."/>
            <person name="Jackman S."/>
            <person name="Docking R."/>
            <person name="Robertson G."/>
            <person name="Birol I."/>
            <person name="Bohlmann J."/>
            <person name="Breuil C."/>
        </authorList>
    </citation>
    <scope>NUCLEOTIDE SEQUENCE [LARGE SCALE GENOMIC DNA]</scope>
    <source>
        <strain evidence="2 3">UAMH 11346</strain>
    </source>
</reference>
<organism evidence="2 3">
    <name type="scientific">Ophiostoma piceae (strain UAMH 11346)</name>
    <name type="common">Sap stain fungus</name>
    <dbReference type="NCBI Taxonomy" id="1262450"/>
    <lineage>
        <taxon>Eukaryota</taxon>
        <taxon>Fungi</taxon>
        <taxon>Dikarya</taxon>
        <taxon>Ascomycota</taxon>
        <taxon>Pezizomycotina</taxon>
        <taxon>Sordariomycetes</taxon>
        <taxon>Sordariomycetidae</taxon>
        <taxon>Ophiostomatales</taxon>
        <taxon>Ophiostomataceae</taxon>
        <taxon>Ophiostoma</taxon>
    </lineage>
</organism>
<dbReference type="VEuPathDB" id="FungiDB:F503_06954"/>
<name>S3CRE2_OPHP1</name>
<dbReference type="EMBL" id="KE148147">
    <property type="protein sequence ID" value="EPE09178.1"/>
    <property type="molecule type" value="Genomic_DNA"/>
</dbReference>
<proteinExistence type="predicted"/>
<dbReference type="OrthoDB" id="10413243at2759"/>
<dbReference type="eggNOG" id="ENOG502RQTF">
    <property type="taxonomic scope" value="Eukaryota"/>
</dbReference>
<feature type="region of interest" description="Disordered" evidence="1">
    <location>
        <begin position="132"/>
        <end position="159"/>
    </location>
</feature>
<dbReference type="Proteomes" id="UP000016923">
    <property type="component" value="Unassembled WGS sequence"/>
</dbReference>
<evidence type="ECO:0000313" key="3">
    <source>
        <dbReference type="Proteomes" id="UP000016923"/>
    </source>
</evidence>
<feature type="compositionally biased region" description="Polar residues" evidence="1">
    <location>
        <begin position="142"/>
        <end position="159"/>
    </location>
</feature>
<dbReference type="HOGENOM" id="CLU_1332295_0_0_1"/>
<keyword evidence="3" id="KW-1185">Reference proteome</keyword>
<dbReference type="AlphaFoldDB" id="S3CRE2"/>